<proteinExistence type="predicted"/>
<feature type="transmembrane region" description="Helical" evidence="1">
    <location>
        <begin position="24"/>
        <end position="43"/>
    </location>
</feature>
<dbReference type="RefSeq" id="WP_096992962.1">
    <property type="nucleotide sequence ID" value="NZ_JBHSII010000001.1"/>
</dbReference>
<name>A0A240EGS6_9VIBR</name>
<keyword evidence="1" id="KW-1133">Transmembrane helix</keyword>
<feature type="transmembrane region" description="Helical" evidence="1">
    <location>
        <begin position="312"/>
        <end position="331"/>
    </location>
</feature>
<dbReference type="InterPro" id="IPR038731">
    <property type="entry name" value="RgtA/B/C-like"/>
</dbReference>
<dbReference type="Proteomes" id="UP000219336">
    <property type="component" value="Unassembled WGS sequence"/>
</dbReference>
<keyword evidence="1" id="KW-0472">Membrane</keyword>
<feature type="transmembrane region" description="Helical" evidence="1">
    <location>
        <begin position="285"/>
        <end position="306"/>
    </location>
</feature>
<accession>A0A240EGS6</accession>
<feature type="transmembrane region" description="Helical" evidence="1">
    <location>
        <begin position="343"/>
        <end position="363"/>
    </location>
</feature>
<protein>
    <recommendedName>
        <fullName evidence="2">Glycosyltransferase RgtA/B/C/D-like domain-containing protein</fullName>
    </recommendedName>
</protein>
<evidence type="ECO:0000256" key="1">
    <source>
        <dbReference type="SAM" id="Phobius"/>
    </source>
</evidence>
<keyword evidence="1" id="KW-0812">Transmembrane</keyword>
<dbReference type="Pfam" id="PF13231">
    <property type="entry name" value="PMT_2"/>
    <property type="match status" value="1"/>
</dbReference>
<evidence type="ECO:0000313" key="4">
    <source>
        <dbReference type="Proteomes" id="UP000219336"/>
    </source>
</evidence>
<reference evidence="4" key="1">
    <citation type="submission" date="2016-06" db="EMBL/GenBank/DDBJ databases">
        <authorList>
            <person name="Rodrigo-Torres L."/>
            <person name="Arahal R.D."/>
            <person name="Lucena T."/>
        </authorList>
    </citation>
    <scope>NUCLEOTIDE SEQUENCE [LARGE SCALE GENOMIC DNA]</scope>
    <source>
        <strain evidence="4">CECT8203</strain>
    </source>
</reference>
<keyword evidence="4" id="KW-1185">Reference proteome</keyword>
<evidence type="ECO:0000259" key="2">
    <source>
        <dbReference type="Pfam" id="PF13231"/>
    </source>
</evidence>
<feature type="domain" description="Glycosyltransferase RgtA/B/C/D-like" evidence="2">
    <location>
        <begin position="68"/>
        <end position="229"/>
    </location>
</feature>
<feature type="transmembrane region" description="Helical" evidence="1">
    <location>
        <begin position="90"/>
        <end position="112"/>
    </location>
</feature>
<feature type="transmembrane region" description="Helical" evidence="1">
    <location>
        <begin position="252"/>
        <end position="273"/>
    </location>
</feature>
<dbReference type="EMBL" id="OANU01000011">
    <property type="protein sequence ID" value="SNX47721.1"/>
    <property type="molecule type" value="Genomic_DNA"/>
</dbReference>
<gene>
    <name evidence="3" type="ORF">VTH8203_01336</name>
</gene>
<feature type="transmembrane region" description="Helical" evidence="1">
    <location>
        <begin position="119"/>
        <end position="139"/>
    </location>
</feature>
<organism evidence="3 4">
    <name type="scientific">Vibrio thalassae</name>
    <dbReference type="NCBI Taxonomy" id="1243014"/>
    <lineage>
        <taxon>Bacteria</taxon>
        <taxon>Pseudomonadati</taxon>
        <taxon>Pseudomonadota</taxon>
        <taxon>Gammaproteobacteria</taxon>
        <taxon>Vibrionales</taxon>
        <taxon>Vibrionaceae</taxon>
        <taxon>Vibrio</taxon>
    </lineage>
</organism>
<sequence>MLSTILSFDRNSLAPLEVQRSHRFAFLWCFLYALAWSLVTYHLDPTVPYDAVEALNWASNGEWGSPKNPWFVGFFSKILLFSNTTEFASAFWYVGHFSVIAIGMLGCYHLAYKLTESPVFAWIGLLTLNFSGVINFEALPYNDNYLLFGSWPWILFFFVKAVYDDSKWWVPFGVVAGCSAMSKYTTFAPVAMVFILSLAVPSVRRFWKEPYFYAGIAAFLLLVTPNFAWMFANNFSSVKWVSGQVSAQLSPGSWLAVLSVFYPLILLAALLGNKSFKLTKHVPEKVWLTTFVLFAPLIPIMAWFTFHKGDRLVEWLHPFFLPASVVLVGFLSKEIIGQLSKTLKVLSIMALVIIVGYSSVLFFNVKNAGQNLSGVIKLADQAEEFWYQHQEQPLELVGGSDYSEWLTFYIAPHPKVTKKWSSETLPNVYNRNITSDAIAEHGVLLLGQLGKGCESGTFSRFTEEWPQFYPNYTKEIGFRKSPQDDELPVCLGVVSPQ</sequence>
<feature type="transmembrane region" description="Helical" evidence="1">
    <location>
        <begin position="211"/>
        <end position="232"/>
    </location>
</feature>
<evidence type="ECO:0000313" key="3">
    <source>
        <dbReference type="EMBL" id="SNX47721.1"/>
    </source>
</evidence>
<dbReference type="OrthoDB" id="5837519at2"/>
<dbReference type="AlphaFoldDB" id="A0A240EGS6"/>